<dbReference type="Proteomes" id="UP001195483">
    <property type="component" value="Unassembled WGS sequence"/>
</dbReference>
<feature type="domain" description="Receptor ligand binding region" evidence="5">
    <location>
        <begin position="2"/>
        <end position="78"/>
    </location>
</feature>
<evidence type="ECO:0000256" key="4">
    <source>
        <dbReference type="ARBA" id="ARBA00023136"/>
    </source>
</evidence>
<name>A0AAE0VWL0_9BIVA</name>
<keyword evidence="3" id="KW-1133">Transmembrane helix</keyword>
<keyword evidence="4" id="KW-0472">Membrane</keyword>
<dbReference type="InterPro" id="IPR001828">
    <property type="entry name" value="ANF_lig-bd_rcpt"/>
</dbReference>
<reference evidence="6" key="1">
    <citation type="journal article" date="2021" name="Genome Biol. Evol.">
        <title>A High-Quality Reference Genome for a Parasitic Bivalve with Doubly Uniparental Inheritance (Bivalvia: Unionida).</title>
        <authorList>
            <person name="Smith C.H."/>
        </authorList>
    </citation>
    <scope>NUCLEOTIDE SEQUENCE</scope>
    <source>
        <strain evidence="6">CHS0354</strain>
    </source>
</reference>
<evidence type="ECO:0000256" key="3">
    <source>
        <dbReference type="ARBA" id="ARBA00022989"/>
    </source>
</evidence>
<dbReference type="GO" id="GO:0016020">
    <property type="term" value="C:membrane"/>
    <property type="evidence" value="ECO:0007669"/>
    <property type="project" value="UniProtKB-SubCell"/>
</dbReference>
<evidence type="ECO:0000259" key="5">
    <source>
        <dbReference type="Pfam" id="PF01094"/>
    </source>
</evidence>
<reference evidence="6" key="3">
    <citation type="submission" date="2023-05" db="EMBL/GenBank/DDBJ databases">
        <authorList>
            <person name="Smith C.H."/>
        </authorList>
    </citation>
    <scope>NUCLEOTIDE SEQUENCE</scope>
    <source>
        <strain evidence="6">CHS0354</strain>
        <tissue evidence="6">Mantle</tissue>
    </source>
</reference>
<accession>A0AAE0VWL0</accession>
<evidence type="ECO:0000256" key="1">
    <source>
        <dbReference type="ARBA" id="ARBA00004370"/>
    </source>
</evidence>
<gene>
    <name evidence="6" type="ORF">CHS0354_019485</name>
</gene>
<protein>
    <recommendedName>
        <fullName evidence="5">Receptor ligand binding region domain-containing protein</fullName>
    </recommendedName>
</protein>
<sequence length="112" mass="12749">KCADYEVSKKDQFPTFARTFPPATQVAKPIVSLLLHYKWLKFTLVVGDAYNLHVIKTKLQELAVEHNLTINDVETFKEPHLPLTTGNPFPGIVERTFVDTRGNVNLLYVSFC</sequence>
<dbReference type="Gene3D" id="3.40.50.2300">
    <property type="match status" value="2"/>
</dbReference>
<reference evidence="6" key="2">
    <citation type="journal article" date="2021" name="Genome Biol. Evol.">
        <title>Developing a high-quality reference genome for a parasitic bivalve with doubly uniparental inheritance (Bivalvia: Unionida).</title>
        <authorList>
            <person name="Smith C.H."/>
        </authorList>
    </citation>
    <scope>NUCLEOTIDE SEQUENCE</scope>
    <source>
        <strain evidence="6">CHS0354</strain>
        <tissue evidence="6">Mantle</tissue>
    </source>
</reference>
<dbReference type="EMBL" id="JAEAOA010001196">
    <property type="protein sequence ID" value="KAK3591720.1"/>
    <property type="molecule type" value="Genomic_DNA"/>
</dbReference>
<dbReference type="SUPFAM" id="SSF53822">
    <property type="entry name" value="Periplasmic binding protein-like I"/>
    <property type="match status" value="1"/>
</dbReference>
<comment type="subcellular location">
    <subcellularLocation>
        <location evidence="1">Membrane</location>
    </subcellularLocation>
</comment>
<organism evidence="6 7">
    <name type="scientific">Potamilus streckersoni</name>
    <dbReference type="NCBI Taxonomy" id="2493646"/>
    <lineage>
        <taxon>Eukaryota</taxon>
        <taxon>Metazoa</taxon>
        <taxon>Spiralia</taxon>
        <taxon>Lophotrochozoa</taxon>
        <taxon>Mollusca</taxon>
        <taxon>Bivalvia</taxon>
        <taxon>Autobranchia</taxon>
        <taxon>Heteroconchia</taxon>
        <taxon>Palaeoheterodonta</taxon>
        <taxon>Unionida</taxon>
        <taxon>Unionoidea</taxon>
        <taxon>Unionidae</taxon>
        <taxon>Ambleminae</taxon>
        <taxon>Lampsilini</taxon>
        <taxon>Potamilus</taxon>
    </lineage>
</organism>
<dbReference type="AlphaFoldDB" id="A0AAE0VWL0"/>
<feature type="non-terminal residue" evidence="6">
    <location>
        <position position="1"/>
    </location>
</feature>
<dbReference type="Pfam" id="PF01094">
    <property type="entry name" value="ANF_receptor"/>
    <property type="match status" value="1"/>
</dbReference>
<proteinExistence type="predicted"/>
<evidence type="ECO:0000313" key="7">
    <source>
        <dbReference type="Proteomes" id="UP001195483"/>
    </source>
</evidence>
<keyword evidence="2" id="KW-0812">Transmembrane</keyword>
<evidence type="ECO:0000256" key="2">
    <source>
        <dbReference type="ARBA" id="ARBA00022692"/>
    </source>
</evidence>
<keyword evidence="7" id="KW-1185">Reference proteome</keyword>
<comment type="caution">
    <text evidence="6">The sequence shown here is derived from an EMBL/GenBank/DDBJ whole genome shotgun (WGS) entry which is preliminary data.</text>
</comment>
<dbReference type="InterPro" id="IPR028082">
    <property type="entry name" value="Peripla_BP_I"/>
</dbReference>
<evidence type="ECO:0000313" key="6">
    <source>
        <dbReference type="EMBL" id="KAK3591720.1"/>
    </source>
</evidence>